<keyword evidence="5 6" id="KW-0472">Membrane</keyword>
<name>A0A563EQE5_9PSEU</name>
<reference evidence="7 8" key="1">
    <citation type="submission" date="2019-07" db="EMBL/GenBank/DDBJ databases">
        <title>Lentzea xizangensis sp. nov., isolated from Qinghai-Tibetan Plateau Soils.</title>
        <authorList>
            <person name="Huang J."/>
        </authorList>
    </citation>
    <scope>NUCLEOTIDE SEQUENCE [LARGE SCALE GENOMIC DNA]</scope>
    <source>
        <strain evidence="7 8">FXJ1.1311</strain>
    </source>
</reference>
<organism evidence="7 8">
    <name type="scientific">Lentzea tibetensis</name>
    <dbReference type="NCBI Taxonomy" id="2591470"/>
    <lineage>
        <taxon>Bacteria</taxon>
        <taxon>Bacillati</taxon>
        <taxon>Actinomycetota</taxon>
        <taxon>Actinomycetes</taxon>
        <taxon>Pseudonocardiales</taxon>
        <taxon>Pseudonocardiaceae</taxon>
        <taxon>Lentzea</taxon>
    </lineage>
</organism>
<feature type="transmembrane region" description="Helical" evidence="6">
    <location>
        <begin position="151"/>
        <end position="176"/>
    </location>
</feature>
<accession>A0A563EQE5</accession>
<dbReference type="PANTHER" id="PTHR21716">
    <property type="entry name" value="TRANSMEMBRANE PROTEIN"/>
    <property type="match status" value="1"/>
</dbReference>
<feature type="transmembrane region" description="Helical" evidence="6">
    <location>
        <begin position="239"/>
        <end position="268"/>
    </location>
</feature>
<protein>
    <submittedName>
        <fullName evidence="7">AI-2E family transporter</fullName>
    </submittedName>
</protein>
<keyword evidence="3 6" id="KW-0812">Transmembrane</keyword>
<feature type="transmembrane region" description="Helical" evidence="6">
    <location>
        <begin position="275"/>
        <end position="294"/>
    </location>
</feature>
<evidence type="ECO:0000256" key="2">
    <source>
        <dbReference type="ARBA" id="ARBA00009773"/>
    </source>
</evidence>
<dbReference type="PANTHER" id="PTHR21716:SF64">
    <property type="entry name" value="AI-2 TRANSPORT PROTEIN TQSA"/>
    <property type="match status" value="1"/>
</dbReference>
<dbReference type="OrthoDB" id="9799225at2"/>
<dbReference type="AlphaFoldDB" id="A0A563EQE5"/>
<feature type="transmembrane region" description="Helical" evidence="6">
    <location>
        <begin position="47"/>
        <end position="68"/>
    </location>
</feature>
<feature type="transmembrane region" description="Helical" evidence="6">
    <location>
        <begin position="211"/>
        <end position="233"/>
    </location>
</feature>
<keyword evidence="8" id="KW-1185">Reference proteome</keyword>
<dbReference type="InterPro" id="IPR002549">
    <property type="entry name" value="AI-2E-like"/>
</dbReference>
<comment type="similarity">
    <text evidence="2">Belongs to the autoinducer-2 exporter (AI-2E) (TC 2.A.86) family.</text>
</comment>
<proteinExistence type="inferred from homology"/>
<evidence type="ECO:0000256" key="6">
    <source>
        <dbReference type="SAM" id="Phobius"/>
    </source>
</evidence>
<feature type="transmembrane region" description="Helical" evidence="6">
    <location>
        <begin position="21"/>
        <end position="41"/>
    </location>
</feature>
<evidence type="ECO:0000256" key="1">
    <source>
        <dbReference type="ARBA" id="ARBA00004141"/>
    </source>
</evidence>
<sequence length="397" mass="41844">MTDSAGQTPDVRSTGSQLFDLPRAFVILLSAAAAVVVLAGLQAAAWLVAPTFLALILVITMAPVASWLRRRGWPGSLTTLVLVICVFGGLLVLALGIVVSVAALATELPRYTGAAHDMAAKVTSWLAGFGVGTDQLRQAADSLDLGKLGGLLASLLGSIAGLASSFVFLLALLLFLSVESSGVGDRLASIGADRPRVTAALGRFARNTRQYLLVTTVFGLIVAVLDSVALAIMNVPLAVIWGLLAFITNYIPNVGFVIGLLPPALLALLSGGPDLMVAVIVVYGLLNFVLQSLVQPRFIGDAVGLSVTVTFLAFAFWAWLLGPLGAILAIPLTLLLKALLVDIDPRARWADALLRSSPKEGDVAELEVLAQQRKTQRRRWRLRKQVESAESAEPVAT</sequence>
<comment type="subcellular location">
    <subcellularLocation>
        <location evidence="1">Membrane</location>
        <topology evidence="1">Multi-pass membrane protein</topology>
    </subcellularLocation>
</comment>
<evidence type="ECO:0000256" key="5">
    <source>
        <dbReference type="ARBA" id="ARBA00023136"/>
    </source>
</evidence>
<keyword evidence="4 6" id="KW-1133">Transmembrane helix</keyword>
<evidence type="ECO:0000313" key="8">
    <source>
        <dbReference type="Proteomes" id="UP000316639"/>
    </source>
</evidence>
<evidence type="ECO:0000313" key="7">
    <source>
        <dbReference type="EMBL" id="TWP49448.1"/>
    </source>
</evidence>
<dbReference type="GO" id="GO:0016020">
    <property type="term" value="C:membrane"/>
    <property type="evidence" value="ECO:0007669"/>
    <property type="project" value="UniProtKB-SubCell"/>
</dbReference>
<feature type="transmembrane region" description="Helical" evidence="6">
    <location>
        <begin position="314"/>
        <end position="336"/>
    </location>
</feature>
<gene>
    <name evidence="7" type="ORF">FKR81_23105</name>
</gene>
<evidence type="ECO:0000256" key="4">
    <source>
        <dbReference type="ARBA" id="ARBA00022989"/>
    </source>
</evidence>
<dbReference type="RefSeq" id="WP_146354291.1">
    <property type="nucleotide sequence ID" value="NZ_VOBR01000015.1"/>
</dbReference>
<dbReference type="Proteomes" id="UP000316639">
    <property type="component" value="Unassembled WGS sequence"/>
</dbReference>
<feature type="transmembrane region" description="Helical" evidence="6">
    <location>
        <begin position="80"/>
        <end position="105"/>
    </location>
</feature>
<evidence type="ECO:0000256" key="3">
    <source>
        <dbReference type="ARBA" id="ARBA00022692"/>
    </source>
</evidence>
<dbReference type="GO" id="GO:0055085">
    <property type="term" value="P:transmembrane transport"/>
    <property type="evidence" value="ECO:0007669"/>
    <property type="project" value="TreeGrafter"/>
</dbReference>
<comment type="caution">
    <text evidence="7">The sequence shown here is derived from an EMBL/GenBank/DDBJ whole genome shotgun (WGS) entry which is preliminary data.</text>
</comment>
<dbReference type="EMBL" id="VOBR01000015">
    <property type="protein sequence ID" value="TWP49448.1"/>
    <property type="molecule type" value="Genomic_DNA"/>
</dbReference>
<dbReference type="Pfam" id="PF01594">
    <property type="entry name" value="AI-2E_transport"/>
    <property type="match status" value="1"/>
</dbReference>